<evidence type="ECO:0000313" key="1">
    <source>
        <dbReference type="EMBL" id="QSZ31904.1"/>
    </source>
</evidence>
<gene>
    <name evidence="1" type="ORF">DSL72_001473</name>
</gene>
<protein>
    <submittedName>
        <fullName evidence="1">Uncharacterized protein</fullName>
    </submittedName>
</protein>
<organism evidence="1 2">
    <name type="scientific">Monilinia vaccinii-corymbosi</name>
    <dbReference type="NCBI Taxonomy" id="61207"/>
    <lineage>
        <taxon>Eukaryota</taxon>
        <taxon>Fungi</taxon>
        <taxon>Dikarya</taxon>
        <taxon>Ascomycota</taxon>
        <taxon>Pezizomycotina</taxon>
        <taxon>Leotiomycetes</taxon>
        <taxon>Helotiales</taxon>
        <taxon>Sclerotiniaceae</taxon>
        <taxon>Monilinia</taxon>
    </lineage>
</organism>
<keyword evidence="2" id="KW-1185">Reference proteome</keyword>
<dbReference type="EMBL" id="CP063406">
    <property type="protein sequence ID" value="QSZ31904.1"/>
    <property type="molecule type" value="Genomic_DNA"/>
</dbReference>
<dbReference type="OrthoDB" id="5356284at2759"/>
<name>A0A8A3P607_9HELO</name>
<accession>A0A8A3P607</accession>
<evidence type="ECO:0000313" key="2">
    <source>
        <dbReference type="Proteomes" id="UP000672032"/>
    </source>
</evidence>
<dbReference type="Proteomes" id="UP000672032">
    <property type="component" value="Chromosome 2"/>
</dbReference>
<dbReference type="AlphaFoldDB" id="A0A8A3P607"/>
<reference evidence="1" key="1">
    <citation type="submission" date="2020-10" db="EMBL/GenBank/DDBJ databases">
        <title>Genome Sequence of Monilinia vaccinii-corymbosi Sheds Light on Mummy Berry Disease Infection of Blueberry and Mating Type.</title>
        <authorList>
            <person name="Yow A.G."/>
            <person name="Zhang Y."/>
            <person name="Bansal K."/>
            <person name="Eacker S.M."/>
            <person name="Sullivan S."/>
            <person name="Liachko I."/>
            <person name="Cubeta M.A."/>
            <person name="Rollins J.A."/>
            <person name="Ashrafi H."/>
        </authorList>
    </citation>
    <scope>NUCLEOTIDE SEQUENCE</scope>
    <source>
        <strain evidence="1">RL-1</strain>
    </source>
</reference>
<proteinExistence type="predicted"/>
<sequence>MKEEAVVGKVFSPGVAEDVALESMGYRPELKRSFGLLGMIGFSFSIVTRQVFCVCCASFWIPTPVIGTDAATVDPDEKEEKNVARWDA</sequence>